<evidence type="ECO:0000256" key="3">
    <source>
        <dbReference type="ARBA" id="ARBA00023002"/>
    </source>
</evidence>
<sequence length="331" mass="35885">MLNHLSTRIEGAFKCAPLLYPANGKWTVADVPDLTGKVALVTGGSSGIGYETVKGLLEKNATVYIGARSVEKANEAIQKLKEATGNQNVHLIQMDLADLSSLQKSVTDFKTTSPKLHILINNAGVMVPPLNMFTTQGYDLQWGTNVLGHYLLTKLLLPTMEATAATMSPTDPVRIIDISSSTHFININTGANIISYETLHGDSKVRTRLGDLGLYSQSKSGNILVAQARARLLKGHNIVSMSVHPGHLESSLHRYNGGPRMMLISAILYPGSMGAITPLYAATAPETAQANGKFFIPWAREGSPRSDHINNIAVEDKLIAWLEEHVKEYVS</sequence>
<accession>A0A0C2X5V2</accession>
<dbReference type="AlphaFoldDB" id="A0A0C2X5V2"/>
<dbReference type="STRING" id="933852.A0A0C2X5V2"/>
<evidence type="ECO:0000256" key="2">
    <source>
        <dbReference type="ARBA" id="ARBA00022857"/>
    </source>
</evidence>
<dbReference type="Pfam" id="PF00106">
    <property type="entry name" value="adh_short"/>
    <property type="match status" value="1"/>
</dbReference>
<name>A0A0C2X5V2_SERVB</name>
<comment type="similarity">
    <text evidence="1">Belongs to the short-chain dehydrogenases/reductases (SDR) family.</text>
</comment>
<dbReference type="InterPro" id="IPR002347">
    <property type="entry name" value="SDR_fam"/>
</dbReference>
<proteinExistence type="inferred from homology"/>
<keyword evidence="2" id="KW-0521">NADP</keyword>
<dbReference type="PRINTS" id="PR00081">
    <property type="entry name" value="GDHRDH"/>
</dbReference>
<evidence type="ECO:0000256" key="1">
    <source>
        <dbReference type="ARBA" id="ARBA00006484"/>
    </source>
</evidence>
<keyword evidence="3" id="KW-0560">Oxidoreductase</keyword>
<evidence type="ECO:0008006" key="6">
    <source>
        <dbReference type="Google" id="ProtNLM"/>
    </source>
</evidence>
<evidence type="ECO:0000313" key="5">
    <source>
        <dbReference type="Proteomes" id="UP000054097"/>
    </source>
</evidence>
<dbReference type="OrthoDB" id="191139at2759"/>
<keyword evidence="5" id="KW-1185">Reference proteome</keyword>
<dbReference type="HOGENOM" id="CLU_010194_44_6_1"/>
<dbReference type="EMBL" id="KN824278">
    <property type="protein sequence ID" value="KIM33493.1"/>
    <property type="molecule type" value="Genomic_DNA"/>
</dbReference>
<reference evidence="5" key="2">
    <citation type="submission" date="2015-01" db="EMBL/GenBank/DDBJ databases">
        <title>Evolutionary Origins and Diversification of the Mycorrhizal Mutualists.</title>
        <authorList>
            <consortium name="DOE Joint Genome Institute"/>
            <consortium name="Mycorrhizal Genomics Consortium"/>
            <person name="Kohler A."/>
            <person name="Kuo A."/>
            <person name="Nagy L.G."/>
            <person name="Floudas D."/>
            <person name="Copeland A."/>
            <person name="Barry K.W."/>
            <person name="Cichocki N."/>
            <person name="Veneault-Fourrey C."/>
            <person name="LaButti K."/>
            <person name="Lindquist E.A."/>
            <person name="Lipzen A."/>
            <person name="Lundell T."/>
            <person name="Morin E."/>
            <person name="Murat C."/>
            <person name="Riley R."/>
            <person name="Ohm R."/>
            <person name="Sun H."/>
            <person name="Tunlid A."/>
            <person name="Henrissat B."/>
            <person name="Grigoriev I.V."/>
            <person name="Hibbett D.S."/>
            <person name="Martin F."/>
        </authorList>
    </citation>
    <scope>NUCLEOTIDE SEQUENCE [LARGE SCALE GENOMIC DNA]</scope>
    <source>
        <strain evidence="5">MAFF 305830</strain>
    </source>
</reference>
<protein>
    <recommendedName>
        <fullName evidence="6">NAD(P)-binding protein</fullName>
    </recommendedName>
</protein>
<dbReference type="Gene3D" id="3.40.50.720">
    <property type="entry name" value="NAD(P)-binding Rossmann-like Domain"/>
    <property type="match status" value="1"/>
</dbReference>
<dbReference type="PANTHER" id="PTHR24320">
    <property type="entry name" value="RETINOL DEHYDROGENASE"/>
    <property type="match status" value="1"/>
</dbReference>
<dbReference type="PANTHER" id="PTHR24320:SF236">
    <property type="entry name" value="SHORT-CHAIN DEHYDROGENASE-RELATED"/>
    <property type="match status" value="1"/>
</dbReference>
<dbReference type="SUPFAM" id="SSF51735">
    <property type="entry name" value="NAD(P)-binding Rossmann-fold domains"/>
    <property type="match status" value="1"/>
</dbReference>
<reference evidence="4 5" key="1">
    <citation type="submission" date="2014-04" db="EMBL/GenBank/DDBJ databases">
        <authorList>
            <consortium name="DOE Joint Genome Institute"/>
            <person name="Kuo A."/>
            <person name="Zuccaro A."/>
            <person name="Kohler A."/>
            <person name="Nagy L.G."/>
            <person name="Floudas D."/>
            <person name="Copeland A."/>
            <person name="Barry K.W."/>
            <person name="Cichocki N."/>
            <person name="Veneault-Fourrey C."/>
            <person name="LaButti K."/>
            <person name="Lindquist E.A."/>
            <person name="Lipzen A."/>
            <person name="Lundell T."/>
            <person name="Morin E."/>
            <person name="Murat C."/>
            <person name="Sun H."/>
            <person name="Tunlid A."/>
            <person name="Henrissat B."/>
            <person name="Grigoriev I.V."/>
            <person name="Hibbett D.S."/>
            <person name="Martin F."/>
            <person name="Nordberg H.P."/>
            <person name="Cantor M.N."/>
            <person name="Hua S.X."/>
        </authorList>
    </citation>
    <scope>NUCLEOTIDE SEQUENCE [LARGE SCALE GENOMIC DNA]</scope>
    <source>
        <strain evidence="4 5">MAFF 305830</strain>
    </source>
</reference>
<evidence type="ECO:0000313" key="4">
    <source>
        <dbReference type="EMBL" id="KIM33493.1"/>
    </source>
</evidence>
<gene>
    <name evidence="4" type="ORF">M408DRAFT_326197</name>
</gene>
<dbReference type="GO" id="GO:0016491">
    <property type="term" value="F:oxidoreductase activity"/>
    <property type="evidence" value="ECO:0007669"/>
    <property type="project" value="UniProtKB-KW"/>
</dbReference>
<dbReference type="InterPro" id="IPR036291">
    <property type="entry name" value="NAD(P)-bd_dom_sf"/>
</dbReference>
<organism evidence="4 5">
    <name type="scientific">Serendipita vermifera MAFF 305830</name>
    <dbReference type="NCBI Taxonomy" id="933852"/>
    <lineage>
        <taxon>Eukaryota</taxon>
        <taxon>Fungi</taxon>
        <taxon>Dikarya</taxon>
        <taxon>Basidiomycota</taxon>
        <taxon>Agaricomycotina</taxon>
        <taxon>Agaricomycetes</taxon>
        <taxon>Sebacinales</taxon>
        <taxon>Serendipitaceae</taxon>
        <taxon>Serendipita</taxon>
    </lineage>
</organism>
<dbReference type="Proteomes" id="UP000054097">
    <property type="component" value="Unassembled WGS sequence"/>
</dbReference>